<dbReference type="InterPro" id="IPR036249">
    <property type="entry name" value="Thioredoxin-like_sf"/>
</dbReference>
<feature type="binding site" evidence="3">
    <location>
        <position position="103"/>
    </location>
    <ligand>
        <name>Cu cation</name>
        <dbReference type="ChEBI" id="CHEBI:23378"/>
    </ligand>
</feature>
<dbReference type="PROSITE" id="PS51352">
    <property type="entry name" value="THIOREDOXIN_2"/>
    <property type="match status" value="1"/>
</dbReference>
<sequence>MCNLPTYTQPITCILPRNDNPLKDIMKKYTLFFIALIVLGSVLVIAQTILSGDTQKLQLMPVDGKKFGGDFTLQTDTKTIKLSDYKGKVVLMYFGYASCPDVCPTSLAMLGTGLKRLSEDEVAQVQGIFISVDPERDQGEKLTQYAEHFHPNFIGVTGTIPELKKIARQYGAFFEKSETESAMGYLVDHTSKSYVIGKDGKLAYLLPHDMTVPEITDAIKKAIAE</sequence>
<reference evidence="7" key="1">
    <citation type="submission" date="2020-01" db="EMBL/GenBank/DDBJ databases">
        <authorList>
            <person name="Meier V. D."/>
            <person name="Meier V D."/>
        </authorList>
    </citation>
    <scope>NUCLEOTIDE SEQUENCE</scope>
    <source>
        <strain evidence="7">HLG_WM_MAG_09</strain>
    </source>
</reference>
<dbReference type="InterPro" id="IPR003782">
    <property type="entry name" value="SCO1/SenC"/>
</dbReference>
<dbReference type="Pfam" id="PF02630">
    <property type="entry name" value="SCO1-SenC"/>
    <property type="match status" value="1"/>
</dbReference>
<evidence type="ECO:0000256" key="4">
    <source>
        <dbReference type="PIRSR" id="PIRSR603782-2"/>
    </source>
</evidence>
<keyword evidence="2 3" id="KW-0186">Copper</keyword>
<keyword evidence="3" id="KW-0479">Metal-binding</keyword>
<dbReference type="CDD" id="cd02968">
    <property type="entry name" value="SCO"/>
    <property type="match status" value="1"/>
</dbReference>
<evidence type="ECO:0000256" key="5">
    <source>
        <dbReference type="SAM" id="Phobius"/>
    </source>
</evidence>
<keyword evidence="4" id="KW-1015">Disulfide bond</keyword>
<evidence type="ECO:0000313" key="7">
    <source>
        <dbReference type="EMBL" id="CAA6829464.1"/>
    </source>
</evidence>
<dbReference type="SUPFAM" id="SSF52833">
    <property type="entry name" value="Thioredoxin-like"/>
    <property type="match status" value="1"/>
</dbReference>
<keyword evidence="5" id="KW-1133">Transmembrane helix</keyword>
<name>A0A6S6UHK1_9GAMM</name>
<protein>
    <submittedName>
        <fullName evidence="7">Cytochrome oxidase biogenesis protein Sco1/SenC/PrrC, putative copper metallochaperone</fullName>
    </submittedName>
</protein>
<dbReference type="AlphaFoldDB" id="A0A6S6UHK1"/>
<evidence type="ECO:0000256" key="2">
    <source>
        <dbReference type="ARBA" id="ARBA00023008"/>
    </source>
</evidence>
<dbReference type="GO" id="GO:0046872">
    <property type="term" value="F:metal ion binding"/>
    <property type="evidence" value="ECO:0007669"/>
    <property type="project" value="UniProtKB-KW"/>
</dbReference>
<feature type="transmembrane region" description="Helical" evidence="5">
    <location>
        <begin position="29"/>
        <end position="50"/>
    </location>
</feature>
<feature type="domain" description="Thioredoxin" evidence="6">
    <location>
        <begin position="48"/>
        <end position="224"/>
    </location>
</feature>
<feature type="disulfide bond" description="Redox-active" evidence="4">
    <location>
        <begin position="99"/>
        <end position="103"/>
    </location>
</feature>
<feature type="binding site" evidence="3">
    <location>
        <position position="99"/>
    </location>
    <ligand>
        <name>Cu cation</name>
        <dbReference type="ChEBI" id="CHEBI:23378"/>
    </ligand>
</feature>
<gene>
    <name evidence="7" type="ORF">HELGO_WM22568</name>
</gene>
<keyword evidence="5" id="KW-0472">Membrane</keyword>
<dbReference type="PANTHER" id="PTHR12151">
    <property type="entry name" value="ELECTRON TRANSPORT PROTIN SCO1/SENC FAMILY MEMBER"/>
    <property type="match status" value="1"/>
</dbReference>
<evidence type="ECO:0000259" key="6">
    <source>
        <dbReference type="PROSITE" id="PS51352"/>
    </source>
</evidence>
<comment type="similarity">
    <text evidence="1">Belongs to the SCO1/2 family.</text>
</comment>
<dbReference type="InterPro" id="IPR013766">
    <property type="entry name" value="Thioredoxin_domain"/>
</dbReference>
<evidence type="ECO:0000256" key="3">
    <source>
        <dbReference type="PIRSR" id="PIRSR603782-1"/>
    </source>
</evidence>
<organism evidence="7">
    <name type="scientific">uncultured Thiotrichaceae bacterium</name>
    <dbReference type="NCBI Taxonomy" id="298394"/>
    <lineage>
        <taxon>Bacteria</taxon>
        <taxon>Pseudomonadati</taxon>
        <taxon>Pseudomonadota</taxon>
        <taxon>Gammaproteobacteria</taxon>
        <taxon>Thiotrichales</taxon>
        <taxon>Thiotrichaceae</taxon>
        <taxon>environmental samples</taxon>
    </lineage>
</organism>
<dbReference type="FunFam" id="3.40.30.10:FF:000013">
    <property type="entry name" value="Blast:Protein SCO1 homolog, mitochondrial"/>
    <property type="match status" value="1"/>
</dbReference>
<keyword evidence="5" id="KW-0812">Transmembrane</keyword>
<feature type="binding site" evidence="3">
    <location>
        <position position="189"/>
    </location>
    <ligand>
        <name>Cu cation</name>
        <dbReference type="ChEBI" id="CHEBI:23378"/>
    </ligand>
</feature>
<dbReference type="EMBL" id="CACVAT010000528">
    <property type="protein sequence ID" value="CAA6829464.1"/>
    <property type="molecule type" value="Genomic_DNA"/>
</dbReference>
<evidence type="ECO:0000256" key="1">
    <source>
        <dbReference type="ARBA" id="ARBA00010996"/>
    </source>
</evidence>
<proteinExistence type="inferred from homology"/>
<dbReference type="Gene3D" id="3.40.30.10">
    <property type="entry name" value="Glutaredoxin"/>
    <property type="match status" value="1"/>
</dbReference>
<accession>A0A6S6UHK1</accession>
<dbReference type="PANTHER" id="PTHR12151:SF25">
    <property type="entry name" value="LINALOOL DEHYDRATASE_ISOMERASE DOMAIN-CONTAINING PROTEIN"/>
    <property type="match status" value="1"/>
</dbReference>